<protein>
    <recommendedName>
        <fullName evidence="3">Association with the SNF1 complex (ASC) domain-containing protein</fullName>
    </recommendedName>
</protein>
<dbReference type="InterPro" id="IPR013783">
    <property type="entry name" value="Ig-like_fold"/>
</dbReference>
<dbReference type="SUPFAM" id="SSF81296">
    <property type="entry name" value="E set domains"/>
    <property type="match status" value="1"/>
</dbReference>
<dbReference type="InterPro" id="IPR050827">
    <property type="entry name" value="CRP1_MDG1_kinase"/>
</dbReference>
<dbReference type="GO" id="GO:0019901">
    <property type="term" value="F:protein kinase binding"/>
    <property type="evidence" value="ECO:0007669"/>
    <property type="project" value="TreeGrafter"/>
</dbReference>
<evidence type="ECO:0000256" key="2">
    <source>
        <dbReference type="SAM" id="MobiDB-lite"/>
    </source>
</evidence>
<name>A0A8H2Y6I9_9AGAM</name>
<dbReference type="GO" id="GO:0031588">
    <property type="term" value="C:nucleotide-activated protein kinase complex"/>
    <property type="evidence" value="ECO:0007669"/>
    <property type="project" value="TreeGrafter"/>
</dbReference>
<feature type="region of interest" description="Disordered" evidence="2">
    <location>
        <begin position="1"/>
        <end position="80"/>
    </location>
</feature>
<accession>A0A8H2Y6I9</accession>
<dbReference type="SMART" id="SM01010">
    <property type="entry name" value="AMPKBI"/>
    <property type="match status" value="1"/>
</dbReference>
<proteinExistence type="inferred from homology"/>
<dbReference type="Proteomes" id="UP000663850">
    <property type="component" value="Unassembled WGS sequence"/>
</dbReference>
<dbReference type="SUPFAM" id="SSF160219">
    <property type="entry name" value="AMPKBI-like"/>
    <property type="match status" value="1"/>
</dbReference>
<dbReference type="InterPro" id="IPR006828">
    <property type="entry name" value="ASC_dom"/>
</dbReference>
<sequence length="417" mass="45111">MGQTASHPPAHTLRSRGTSPAPPGRTPSPLPLPLPLPLKPPHGPRKRSLELPDLTNKLILTPHVRSPPPQSIPIPIRGAPTDQNRERIHRFNNDSQLDVQAMNDVLPAPQYNHGPSPSHRRGGYHAPPSSLVARQTASPVLSSPPKRRSPKKTGEHIYSTIPLGVSKGKARADTPSTPSKTLVSTRISWRGDGIRVELAGTFDRDWQGRRTLVWDPTARAHVTTLDLRPGTYRLKFIVDDQWKCSDHLPTAVDDAGNLVNYIEVADETFGEILGWEKGLASAPDQLPPWTSEIPPLLVQAAQLEENYLVRRGEPNHPSPPLIPHPPALPRHLEKVILNARTTGNASAASGVGKPTVASMGGVGTAGGADDNSVLPVPNHVVLNHLGTSAIKGGVLAVGTTTRYHRKYITTIYYKPVS</sequence>
<dbReference type="InterPro" id="IPR037256">
    <property type="entry name" value="ASC_dom_sf"/>
</dbReference>
<feature type="compositionally biased region" description="Pro residues" evidence="2">
    <location>
        <begin position="20"/>
        <end position="41"/>
    </location>
</feature>
<dbReference type="InterPro" id="IPR014756">
    <property type="entry name" value="Ig_E-set"/>
</dbReference>
<comment type="similarity">
    <text evidence="1">Belongs to the 5'-AMP-activated protein kinase beta subunit family.</text>
</comment>
<dbReference type="EMBL" id="CAJMWZ010001723">
    <property type="protein sequence ID" value="CAE6440777.1"/>
    <property type="molecule type" value="Genomic_DNA"/>
</dbReference>
<dbReference type="PANTHER" id="PTHR10343:SF84">
    <property type="entry name" value="5'-AMP-ACTIVATED PROTEIN KINASE SUBUNIT BETA-1"/>
    <property type="match status" value="1"/>
</dbReference>
<dbReference type="GO" id="GO:0005737">
    <property type="term" value="C:cytoplasm"/>
    <property type="evidence" value="ECO:0007669"/>
    <property type="project" value="TreeGrafter"/>
</dbReference>
<dbReference type="CDD" id="cd02859">
    <property type="entry name" value="E_set_AMPKbeta_like_N"/>
    <property type="match status" value="1"/>
</dbReference>
<dbReference type="Gene3D" id="2.60.40.10">
    <property type="entry name" value="Immunoglobulins"/>
    <property type="match status" value="1"/>
</dbReference>
<organism evidence="4 5">
    <name type="scientific">Rhizoctonia solani</name>
    <dbReference type="NCBI Taxonomy" id="456999"/>
    <lineage>
        <taxon>Eukaryota</taxon>
        <taxon>Fungi</taxon>
        <taxon>Dikarya</taxon>
        <taxon>Basidiomycota</taxon>
        <taxon>Agaricomycotina</taxon>
        <taxon>Agaricomycetes</taxon>
        <taxon>Cantharellales</taxon>
        <taxon>Ceratobasidiaceae</taxon>
        <taxon>Rhizoctonia</taxon>
    </lineage>
</organism>
<reference evidence="4" key="1">
    <citation type="submission" date="2021-01" db="EMBL/GenBank/DDBJ databases">
        <authorList>
            <person name="Kaushik A."/>
        </authorList>
    </citation>
    <scope>NUCLEOTIDE SEQUENCE</scope>
    <source>
        <strain evidence="4">Type strain: AG8-Rh-89/</strain>
    </source>
</reference>
<evidence type="ECO:0000256" key="1">
    <source>
        <dbReference type="ARBA" id="ARBA00010926"/>
    </source>
</evidence>
<feature type="region of interest" description="Disordered" evidence="2">
    <location>
        <begin position="106"/>
        <end position="180"/>
    </location>
</feature>
<dbReference type="PANTHER" id="PTHR10343">
    <property type="entry name" value="5'-AMP-ACTIVATED PROTEIN KINASE , BETA SUBUNIT"/>
    <property type="match status" value="1"/>
</dbReference>
<gene>
    <name evidence="4" type="ORF">RDB_LOCUS29176</name>
</gene>
<dbReference type="GO" id="GO:0007165">
    <property type="term" value="P:signal transduction"/>
    <property type="evidence" value="ECO:0007669"/>
    <property type="project" value="TreeGrafter"/>
</dbReference>
<dbReference type="AlphaFoldDB" id="A0A8H2Y6I9"/>
<evidence type="ECO:0000313" key="5">
    <source>
        <dbReference type="Proteomes" id="UP000663850"/>
    </source>
</evidence>
<dbReference type="Pfam" id="PF04739">
    <property type="entry name" value="AMPKBI"/>
    <property type="match status" value="1"/>
</dbReference>
<evidence type="ECO:0000259" key="3">
    <source>
        <dbReference type="SMART" id="SM01010"/>
    </source>
</evidence>
<dbReference type="GO" id="GO:0005634">
    <property type="term" value="C:nucleus"/>
    <property type="evidence" value="ECO:0007669"/>
    <property type="project" value="TreeGrafter"/>
</dbReference>
<feature type="compositionally biased region" description="Polar residues" evidence="2">
    <location>
        <begin position="132"/>
        <end position="141"/>
    </location>
</feature>
<dbReference type="Gene3D" id="6.20.250.60">
    <property type="match status" value="1"/>
</dbReference>
<evidence type="ECO:0000313" key="4">
    <source>
        <dbReference type="EMBL" id="CAE6440777.1"/>
    </source>
</evidence>
<feature type="domain" description="Association with the SNF1 complex (ASC)" evidence="3">
    <location>
        <begin position="282"/>
        <end position="416"/>
    </location>
</feature>
<comment type="caution">
    <text evidence="4">The sequence shown here is derived from an EMBL/GenBank/DDBJ whole genome shotgun (WGS) entry which is preliminary data.</text>
</comment>
<dbReference type="Pfam" id="PF16561">
    <property type="entry name" value="AMPK1_CBM"/>
    <property type="match status" value="1"/>
</dbReference>
<dbReference type="InterPro" id="IPR032640">
    <property type="entry name" value="AMPK1_CBM"/>
</dbReference>